<proteinExistence type="predicted"/>
<accession>A0A1H3L9U5</accession>
<gene>
    <name evidence="1" type="ORF">SAMN05660462_00432</name>
</gene>
<organism evidence="1 2">
    <name type="scientific">Proteiniborus ethanoligenes</name>
    <dbReference type="NCBI Taxonomy" id="415015"/>
    <lineage>
        <taxon>Bacteria</taxon>
        <taxon>Bacillati</taxon>
        <taxon>Bacillota</taxon>
        <taxon>Clostridia</taxon>
        <taxon>Eubacteriales</taxon>
        <taxon>Proteiniborus</taxon>
    </lineage>
</organism>
<name>A0A1H3L9U5_9FIRM</name>
<dbReference type="AlphaFoldDB" id="A0A1H3L9U5"/>
<dbReference type="STRING" id="415015.SAMN05660462_00432"/>
<reference evidence="1 2" key="1">
    <citation type="submission" date="2016-10" db="EMBL/GenBank/DDBJ databases">
        <authorList>
            <person name="de Groot N.N."/>
        </authorList>
    </citation>
    <scope>NUCLEOTIDE SEQUENCE [LARGE SCALE GENOMIC DNA]</scope>
    <source>
        <strain evidence="1 2">DSM 21650</strain>
    </source>
</reference>
<dbReference type="EMBL" id="FNQE01000003">
    <property type="protein sequence ID" value="SDY60698.1"/>
    <property type="molecule type" value="Genomic_DNA"/>
</dbReference>
<evidence type="ECO:0000313" key="1">
    <source>
        <dbReference type="EMBL" id="SDY60698.1"/>
    </source>
</evidence>
<dbReference type="Proteomes" id="UP000198625">
    <property type="component" value="Unassembled WGS sequence"/>
</dbReference>
<evidence type="ECO:0000313" key="2">
    <source>
        <dbReference type="Proteomes" id="UP000198625"/>
    </source>
</evidence>
<keyword evidence="2" id="KW-1185">Reference proteome</keyword>
<protein>
    <submittedName>
        <fullName evidence="1">Uncharacterized protein</fullName>
    </submittedName>
</protein>
<sequence length="57" mass="6665">MLLKHMTFLEYDDGTGLKDKVAKWIAENEDGILEIIDIEYSQHGNIYMATVTFEERK</sequence>